<evidence type="ECO:0000313" key="3">
    <source>
        <dbReference type="EMBL" id="RIJ46490.1"/>
    </source>
</evidence>
<dbReference type="PROSITE" id="PS51318">
    <property type="entry name" value="TAT"/>
    <property type="match status" value="1"/>
</dbReference>
<dbReference type="Proteomes" id="UP000265926">
    <property type="component" value="Unassembled WGS sequence"/>
</dbReference>
<accession>A0A399SRU9</accession>
<sequence length="346" mass="37558">MTNRRNFIINSAIAGAGVAFAPAALAKPYFAGELSGKKVGIIGLDTSHSIAFTKAMNTAENSNDFLGYKVVAAYPQGSLDIKSSVDTIEGYTKQMREMGITITRSIDELLDLVDVVLLETNDGRRHLEQAIPVLKSGKRMFIDKPMTASLADAITIFDAANHYGVPVFSSSSLRYIQGMDEVLNGAVGKVLGAETYSPAPMEKTHPDLFWYGIHGVEPLFTAMGTGCKTVTRAYTPGADVVTGIWQDGRIGTFRGIRKGESGYGGRIFGEKAIKTLGSYNGYNPLLKEIVKYFDTGKVPVQPVETLEILAFMEAADVSVKNGGKPVSVDLIMEKARKQNKKYKYQT</sequence>
<feature type="signal peptide" evidence="1">
    <location>
        <begin position="1"/>
        <end position="26"/>
    </location>
</feature>
<keyword evidence="4" id="KW-1185">Reference proteome</keyword>
<dbReference type="InterPro" id="IPR050463">
    <property type="entry name" value="Gfo/Idh/MocA_oxidrdct_glycsds"/>
</dbReference>
<dbReference type="Gene3D" id="3.40.50.720">
    <property type="entry name" value="NAD(P)-binding Rossmann-like Domain"/>
    <property type="match status" value="1"/>
</dbReference>
<name>A0A399SRU9_9BACT</name>
<proteinExistence type="predicted"/>
<dbReference type="AlphaFoldDB" id="A0A399SRU9"/>
<feature type="chain" id="PRO_5017244051" evidence="1">
    <location>
        <begin position="27"/>
        <end position="346"/>
    </location>
</feature>
<dbReference type="Pfam" id="PF01408">
    <property type="entry name" value="GFO_IDH_MocA"/>
    <property type="match status" value="1"/>
</dbReference>
<reference evidence="3 4" key="1">
    <citation type="submission" date="2018-08" db="EMBL/GenBank/DDBJ databases">
        <title>Pallidiluteibacterium maritimus gen. nov., sp. nov., isolated from coastal sediment.</title>
        <authorList>
            <person name="Zhou L.Y."/>
        </authorList>
    </citation>
    <scope>NUCLEOTIDE SEQUENCE [LARGE SCALE GENOMIC DNA]</scope>
    <source>
        <strain evidence="3 4">XSD2</strain>
    </source>
</reference>
<dbReference type="RefSeq" id="WP_119439553.1">
    <property type="nucleotide sequence ID" value="NZ_QWGR01000014.1"/>
</dbReference>
<keyword evidence="1" id="KW-0732">Signal</keyword>
<evidence type="ECO:0000259" key="2">
    <source>
        <dbReference type="Pfam" id="PF01408"/>
    </source>
</evidence>
<dbReference type="InterPro" id="IPR036291">
    <property type="entry name" value="NAD(P)-bd_dom_sf"/>
</dbReference>
<evidence type="ECO:0000313" key="4">
    <source>
        <dbReference type="Proteomes" id="UP000265926"/>
    </source>
</evidence>
<dbReference type="PANTHER" id="PTHR43818">
    <property type="entry name" value="BCDNA.GH03377"/>
    <property type="match status" value="1"/>
</dbReference>
<protein>
    <submittedName>
        <fullName evidence="3">Gfo/Idh/MocA family oxidoreductase</fullName>
    </submittedName>
</protein>
<evidence type="ECO:0000256" key="1">
    <source>
        <dbReference type="SAM" id="SignalP"/>
    </source>
</evidence>
<comment type="caution">
    <text evidence="3">The sequence shown here is derived from an EMBL/GenBank/DDBJ whole genome shotgun (WGS) entry which is preliminary data.</text>
</comment>
<dbReference type="InterPro" id="IPR000683">
    <property type="entry name" value="Gfo/Idh/MocA-like_OxRdtase_N"/>
</dbReference>
<feature type="domain" description="Gfo/Idh/MocA-like oxidoreductase N-terminal" evidence="2">
    <location>
        <begin position="38"/>
        <end position="168"/>
    </location>
</feature>
<gene>
    <name evidence="3" type="ORF">D1614_18965</name>
</gene>
<dbReference type="PANTHER" id="PTHR43818:SF9">
    <property type="entry name" value="HYPOTHETICAL OXIDOREDUCTASE"/>
    <property type="match status" value="1"/>
</dbReference>
<dbReference type="SUPFAM" id="SSF51735">
    <property type="entry name" value="NAD(P)-binding Rossmann-fold domains"/>
    <property type="match status" value="1"/>
</dbReference>
<dbReference type="EMBL" id="QWGR01000014">
    <property type="protein sequence ID" value="RIJ46490.1"/>
    <property type="molecule type" value="Genomic_DNA"/>
</dbReference>
<dbReference type="InterPro" id="IPR006311">
    <property type="entry name" value="TAT_signal"/>
</dbReference>
<dbReference type="OrthoDB" id="1408251at2"/>
<organism evidence="3 4">
    <name type="scientific">Maribellus luteus</name>
    <dbReference type="NCBI Taxonomy" id="2305463"/>
    <lineage>
        <taxon>Bacteria</taxon>
        <taxon>Pseudomonadati</taxon>
        <taxon>Bacteroidota</taxon>
        <taxon>Bacteroidia</taxon>
        <taxon>Marinilabiliales</taxon>
        <taxon>Prolixibacteraceae</taxon>
        <taxon>Maribellus</taxon>
    </lineage>
</organism>
<dbReference type="GO" id="GO:0000166">
    <property type="term" value="F:nucleotide binding"/>
    <property type="evidence" value="ECO:0007669"/>
    <property type="project" value="InterPro"/>
</dbReference>